<comment type="caution">
    <text evidence="1">The sequence shown here is derived from an EMBL/GenBank/DDBJ whole genome shotgun (WGS) entry which is preliminary data.</text>
</comment>
<accession>A0A0G0PFK3</accession>
<dbReference type="EMBL" id="LBXD01000002">
    <property type="protein sequence ID" value="KKR23976.1"/>
    <property type="molecule type" value="Genomic_DNA"/>
</dbReference>
<gene>
    <name evidence="1" type="ORF">UT53_C0002G0009</name>
</gene>
<reference evidence="1 2" key="1">
    <citation type="journal article" date="2015" name="Nature">
        <title>rRNA introns, odd ribosomes, and small enigmatic genomes across a large radiation of phyla.</title>
        <authorList>
            <person name="Brown C.T."/>
            <person name="Hug L.A."/>
            <person name="Thomas B.C."/>
            <person name="Sharon I."/>
            <person name="Castelle C.J."/>
            <person name="Singh A."/>
            <person name="Wilkins M.J."/>
            <person name="Williams K.H."/>
            <person name="Banfield J.F."/>
        </authorList>
    </citation>
    <scope>NUCLEOTIDE SEQUENCE [LARGE SCALE GENOMIC DNA]</scope>
</reference>
<dbReference type="InterPro" id="IPR025009">
    <property type="entry name" value="DUF3977"/>
</dbReference>
<evidence type="ECO:0000313" key="1">
    <source>
        <dbReference type="EMBL" id="KKR23976.1"/>
    </source>
</evidence>
<dbReference type="Pfam" id="PF13122">
    <property type="entry name" value="DUF3977"/>
    <property type="match status" value="1"/>
</dbReference>
<protein>
    <submittedName>
        <fullName evidence="1">Group-specific protein</fullName>
    </submittedName>
</protein>
<dbReference type="AlphaFoldDB" id="A0A0G0PFK3"/>
<organism evidence="1 2">
    <name type="scientific">Candidatus Yanofskybacteria bacterium GW2011_GWD2_39_48</name>
    <dbReference type="NCBI Taxonomy" id="1619031"/>
    <lineage>
        <taxon>Bacteria</taxon>
        <taxon>Candidatus Yanofskyibacteriota</taxon>
    </lineage>
</organism>
<dbReference type="Proteomes" id="UP000034764">
    <property type="component" value="Unassembled WGS sequence"/>
</dbReference>
<proteinExistence type="predicted"/>
<evidence type="ECO:0000313" key="2">
    <source>
        <dbReference type="Proteomes" id="UP000034764"/>
    </source>
</evidence>
<name>A0A0G0PFK3_9BACT</name>
<sequence>MKRVYAEVGFGNKEFLSTEIEENDNEYRISSFNLPKNIDDYYLRVWILRTVMILSTKDGIKIAKKKKNRFKLIFGIGGEDVRI</sequence>